<reference evidence="3 4" key="1">
    <citation type="submission" date="2019-05" db="EMBL/GenBank/DDBJ databases">
        <title>The compact genome of Giardia muris reveals important steps in the evolution of intestinal protozoan parasites.</title>
        <authorList>
            <person name="Xu F."/>
            <person name="Jimenez-Gonzalez A."/>
            <person name="Einarsson E."/>
            <person name="Astvaldsson A."/>
            <person name="Peirasmaki D."/>
            <person name="Eckmann L."/>
            <person name="Andersson J.O."/>
            <person name="Svard S.G."/>
            <person name="Jerlstrom-Hultqvist J."/>
        </authorList>
    </citation>
    <scope>NUCLEOTIDE SEQUENCE [LARGE SCALE GENOMIC DNA]</scope>
    <source>
        <strain evidence="3 4">Roberts-Thomson</strain>
    </source>
</reference>
<feature type="coiled-coil region" evidence="1">
    <location>
        <begin position="220"/>
        <end position="247"/>
    </location>
</feature>
<dbReference type="VEuPathDB" id="GiardiaDB:GMRT_12815"/>
<dbReference type="SUPFAM" id="SSF48403">
    <property type="entry name" value="Ankyrin repeat"/>
    <property type="match status" value="2"/>
</dbReference>
<dbReference type="InterPro" id="IPR036770">
    <property type="entry name" value="Ankyrin_rpt-contain_sf"/>
</dbReference>
<name>A0A4Z1SQC3_GIAMU</name>
<protein>
    <submittedName>
        <fullName evidence="3">Ankyrin repeat protein 1</fullName>
    </submittedName>
</protein>
<dbReference type="Pfam" id="PF12796">
    <property type="entry name" value="Ank_2"/>
    <property type="match status" value="1"/>
</dbReference>
<accession>A0A4Z1SQC3</accession>
<dbReference type="AlphaFoldDB" id="A0A4Z1SQC3"/>
<dbReference type="SMART" id="SM00248">
    <property type="entry name" value="ANK"/>
    <property type="match status" value="6"/>
</dbReference>
<organism evidence="3 4">
    <name type="scientific">Giardia muris</name>
    <dbReference type="NCBI Taxonomy" id="5742"/>
    <lineage>
        <taxon>Eukaryota</taxon>
        <taxon>Metamonada</taxon>
        <taxon>Diplomonadida</taxon>
        <taxon>Hexamitidae</taxon>
        <taxon>Giardiinae</taxon>
        <taxon>Giardia</taxon>
    </lineage>
</organism>
<comment type="caution">
    <text evidence="3">The sequence shown here is derived from an EMBL/GenBank/DDBJ whole genome shotgun (WGS) entry which is preliminary data.</text>
</comment>
<keyword evidence="4" id="KW-1185">Reference proteome</keyword>
<evidence type="ECO:0000256" key="2">
    <source>
        <dbReference type="SAM" id="MobiDB-lite"/>
    </source>
</evidence>
<dbReference type="InterPro" id="IPR002110">
    <property type="entry name" value="Ankyrin_rpt"/>
</dbReference>
<dbReference type="OrthoDB" id="20727at2759"/>
<evidence type="ECO:0000313" key="3">
    <source>
        <dbReference type="EMBL" id="TNJ27105.1"/>
    </source>
</evidence>
<gene>
    <name evidence="3" type="ORF">GMRT_12815</name>
</gene>
<dbReference type="PANTHER" id="PTHR24120">
    <property type="entry name" value="GH07239P"/>
    <property type="match status" value="1"/>
</dbReference>
<dbReference type="EMBL" id="VDLU01000004">
    <property type="protein sequence ID" value="TNJ27105.1"/>
    <property type="molecule type" value="Genomic_DNA"/>
</dbReference>
<evidence type="ECO:0000313" key="4">
    <source>
        <dbReference type="Proteomes" id="UP000315496"/>
    </source>
</evidence>
<proteinExistence type="predicted"/>
<feature type="compositionally biased region" description="Pro residues" evidence="2">
    <location>
        <begin position="190"/>
        <end position="199"/>
    </location>
</feature>
<dbReference type="Proteomes" id="UP000315496">
    <property type="component" value="Chromosome 4"/>
</dbReference>
<keyword evidence="1" id="KW-0175">Coiled coil</keyword>
<dbReference type="PANTHER" id="PTHR24120:SF4">
    <property type="entry name" value="GH07239P"/>
    <property type="match status" value="1"/>
</dbReference>
<evidence type="ECO:0000256" key="1">
    <source>
        <dbReference type="SAM" id="Coils"/>
    </source>
</evidence>
<feature type="region of interest" description="Disordered" evidence="2">
    <location>
        <begin position="186"/>
        <end position="208"/>
    </location>
</feature>
<sequence length="553" mass="60295">MDAWFDAASSGNVAYILPRIPVAAGTRDAGGATALIRAARANNSMLALLLLKYEHGVVDALGRSALYEAVEHENVTLVKAIAPFEFGLQLVDDKTALELALEGETITRPVIDELVVGQGVAVDWQGRSCLDVILASRHPEAYDSVLFRVQFQLPQLERSFIIAQQYNLPDTILDALRQHFTTAHVAPSAPIAPSPPPSEPQSTSSLQTKNNQLHTMRMLLDSSSKNIVELETKLALAQEELRQYRRQGKVIPSRVDQCIQANTEELDQDVDQAPSFVDESTRCSIVEDICLPQDAPSISITEAEIQTDDLVPSYAYTWLEVDPSTGAIITIPTEVSVTFRPNDEFPPAERITPLIQAVKDQDIRGVQDHIGFAGQGTRTGKTALMYAAQLGFVEAVRYLIPYEAKKAETWNFFIHPATALQYAAVMGHTECVEELLPHEAGMTSRFGWTALMFAAVNNRVSSVVALAEREAGARTASNFAIGLGGNGNTALILAAKLGHRLVCEALGPLEANIRDGRGMLPATVARDPKLRAYLRNVQQEYSQIPTPDGAFSL</sequence>
<dbReference type="Gene3D" id="1.25.40.20">
    <property type="entry name" value="Ankyrin repeat-containing domain"/>
    <property type="match status" value="3"/>
</dbReference>